<dbReference type="Proteomes" id="UP000509684">
    <property type="component" value="Chromosome"/>
</dbReference>
<dbReference type="SMART" id="SM00248">
    <property type="entry name" value="ANK"/>
    <property type="match status" value="2"/>
</dbReference>
<dbReference type="InterPro" id="IPR036770">
    <property type="entry name" value="Ankyrin_rpt-contain_sf"/>
</dbReference>
<dbReference type="PROSITE" id="PS50297">
    <property type="entry name" value="ANK_REP_REGION"/>
    <property type="match status" value="1"/>
</dbReference>
<sequence>MSERINTGVPLVEPGMSCYFAGPLIPSIHPHPSSDLSAVTVGQRINGPHLKVKKVKELRMNDMTQPETDHENCVEAFIASACAGKIGAIRPQVAAGFDLNGTDRFGDTILERVIGDLEFCPQTPKYMVVKELLRLGADPNARSRDGSSPLIVAVLHMDTEMLRLLLDAGADPNAVPMHASDELLYDWAVFVYRYEVWNVKLPETAKVADQVDPDAWLRYLDRLAVKYGKRRPDYLRLLRNRGALSITELRQGRVSGGRYTPGQQTRRHVAPRVCEPVPAESLAKQVH</sequence>
<evidence type="ECO:0000313" key="2">
    <source>
        <dbReference type="EMBL" id="QLH49889.1"/>
    </source>
</evidence>
<evidence type="ECO:0000256" key="1">
    <source>
        <dbReference type="PROSITE-ProRule" id="PRU00023"/>
    </source>
</evidence>
<protein>
    <submittedName>
        <fullName evidence="2">Ankyrin repeat domain-containing protein</fullName>
    </submittedName>
</protein>
<dbReference type="Gene3D" id="1.25.40.20">
    <property type="entry name" value="Ankyrin repeat-containing domain"/>
    <property type="match status" value="1"/>
</dbReference>
<accession>A0A7D5NCU6</accession>
<evidence type="ECO:0000313" key="3">
    <source>
        <dbReference type="Proteomes" id="UP000509684"/>
    </source>
</evidence>
<name>A0A7D5NCU6_9PROT</name>
<proteinExistence type="predicted"/>
<dbReference type="InterPro" id="IPR002110">
    <property type="entry name" value="Ankyrin_rpt"/>
</dbReference>
<dbReference type="Pfam" id="PF00023">
    <property type="entry name" value="Ank"/>
    <property type="match status" value="1"/>
</dbReference>
<feature type="repeat" description="ANK" evidence="1">
    <location>
        <begin position="145"/>
        <end position="177"/>
    </location>
</feature>
<dbReference type="KEGG" id="acog:HWD57_08940"/>
<reference evidence="2 3" key="1">
    <citation type="journal article" date="2019" name="Microbiome">
        <title>Annotated bacterial chromosomes from frame-shift-corrected long-read metagenomic data.</title>
        <authorList>
            <person name="Arumugam K."/>
            <person name="Bagci C."/>
            <person name="Bessarab I."/>
            <person name="Beier S."/>
            <person name="Buchfink B."/>
            <person name="Gorska A."/>
            <person name="Qiu G."/>
            <person name="Huson D.H."/>
            <person name="Williams R.B.H."/>
        </authorList>
    </citation>
    <scope>NUCLEOTIDE SEQUENCE [LARGE SCALE GENOMIC DNA]</scope>
    <source>
        <strain evidence="2">SSA1</strain>
    </source>
</reference>
<dbReference type="SUPFAM" id="SSF48403">
    <property type="entry name" value="Ankyrin repeat"/>
    <property type="match status" value="1"/>
</dbReference>
<gene>
    <name evidence="2" type="ORF">HWD57_08940</name>
</gene>
<keyword evidence="1" id="KW-0040">ANK repeat</keyword>
<organism evidence="2 3">
    <name type="scientific">Candidatus Accumulibacter cognatus</name>
    <dbReference type="NCBI Taxonomy" id="2954383"/>
    <lineage>
        <taxon>Bacteria</taxon>
        <taxon>Pseudomonadati</taxon>
        <taxon>Pseudomonadota</taxon>
        <taxon>Betaproteobacteria</taxon>
        <taxon>Candidatus Accumulibacter</taxon>
    </lineage>
</organism>
<dbReference type="AlphaFoldDB" id="A0A7D5NCU6"/>
<dbReference type="EMBL" id="CP058708">
    <property type="protein sequence ID" value="QLH49889.1"/>
    <property type="molecule type" value="Genomic_DNA"/>
</dbReference>
<dbReference type="PROSITE" id="PS50088">
    <property type="entry name" value="ANK_REPEAT"/>
    <property type="match status" value="1"/>
</dbReference>